<organism evidence="3 4">
    <name type="scientific">Dyadobacter luticola</name>
    <dbReference type="NCBI Taxonomy" id="1979387"/>
    <lineage>
        <taxon>Bacteria</taxon>
        <taxon>Pseudomonadati</taxon>
        <taxon>Bacteroidota</taxon>
        <taxon>Cytophagia</taxon>
        <taxon>Cytophagales</taxon>
        <taxon>Spirosomataceae</taxon>
        <taxon>Dyadobacter</taxon>
    </lineage>
</organism>
<evidence type="ECO:0000313" key="3">
    <source>
        <dbReference type="EMBL" id="TLV02657.1"/>
    </source>
</evidence>
<dbReference type="InterPro" id="IPR029058">
    <property type="entry name" value="AB_hydrolase_fold"/>
</dbReference>
<gene>
    <name evidence="3" type="ORF">FEN17_03280</name>
</gene>
<dbReference type="Gene3D" id="3.40.50.1820">
    <property type="entry name" value="alpha/beta hydrolase"/>
    <property type="match status" value="1"/>
</dbReference>
<feature type="signal peptide" evidence="1">
    <location>
        <begin position="1"/>
        <end position="24"/>
    </location>
</feature>
<proteinExistence type="predicted"/>
<dbReference type="EMBL" id="VCEJ01000002">
    <property type="protein sequence ID" value="TLV02657.1"/>
    <property type="molecule type" value="Genomic_DNA"/>
</dbReference>
<feature type="chain" id="PRO_5024275199" evidence="1">
    <location>
        <begin position="25"/>
        <end position="308"/>
    </location>
</feature>
<dbReference type="Proteomes" id="UP000306402">
    <property type="component" value="Unassembled WGS sequence"/>
</dbReference>
<dbReference type="PANTHER" id="PTHR42886:SF29">
    <property type="entry name" value="PUMMELIG, ISOFORM A"/>
    <property type="match status" value="1"/>
</dbReference>
<evidence type="ECO:0000256" key="1">
    <source>
        <dbReference type="SAM" id="SignalP"/>
    </source>
</evidence>
<dbReference type="SUPFAM" id="SSF53474">
    <property type="entry name" value="alpha/beta-Hydrolases"/>
    <property type="match status" value="1"/>
</dbReference>
<keyword evidence="3" id="KW-0378">Hydrolase</keyword>
<comment type="caution">
    <text evidence="3">The sequence shown here is derived from an EMBL/GenBank/DDBJ whole genome shotgun (WGS) entry which is preliminary data.</text>
</comment>
<keyword evidence="4" id="KW-1185">Reference proteome</keyword>
<evidence type="ECO:0000313" key="4">
    <source>
        <dbReference type="Proteomes" id="UP000306402"/>
    </source>
</evidence>
<dbReference type="Pfam" id="PF00561">
    <property type="entry name" value="Abhydrolase_1"/>
    <property type="match status" value="1"/>
</dbReference>
<feature type="domain" description="AB hydrolase-1" evidence="2">
    <location>
        <begin position="68"/>
        <end position="211"/>
    </location>
</feature>
<dbReference type="GO" id="GO:0016787">
    <property type="term" value="F:hydrolase activity"/>
    <property type="evidence" value="ECO:0007669"/>
    <property type="project" value="UniProtKB-KW"/>
</dbReference>
<dbReference type="RefSeq" id="WP_138363867.1">
    <property type="nucleotide sequence ID" value="NZ_VCEJ01000002.1"/>
</dbReference>
<accession>A0A5R9L2P5</accession>
<keyword evidence="1" id="KW-0732">Signal</keyword>
<reference evidence="3 4" key="1">
    <citation type="submission" date="2019-05" db="EMBL/GenBank/DDBJ databases">
        <authorList>
            <person name="Qu J.-H."/>
        </authorList>
    </citation>
    <scope>NUCLEOTIDE SEQUENCE [LARGE SCALE GENOMIC DNA]</scope>
    <source>
        <strain evidence="3 4">T17</strain>
    </source>
</reference>
<protein>
    <submittedName>
        <fullName evidence="3">Alpha/beta hydrolase</fullName>
    </submittedName>
</protein>
<dbReference type="PANTHER" id="PTHR42886">
    <property type="entry name" value="RE40534P-RELATED"/>
    <property type="match status" value="1"/>
</dbReference>
<evidence type="ECO:0000259" key="2">
    <source>
        <dbReference type="Pfam" id="PF00561"/>
    </source>
</evidence>
<sequence>MLSFKFLRSTFFFLLLATSLSSCFSRYIISAKQVKKHYAERKIKPVEQIIKNDTLSLSIASIGADTLPMLLLIHGAPGSLWGYMNLLDDEDLQKQFHIVSVDRVGYGKSKLKSRLKKKRYVTSIETQANALLPIFDLNKSDEKVTVLGRSYGAPIAAKLVSMRPDQVKELIMVSPVIDPEKEKFYWFSKWGRNSFIQLFLPGEFNTATAEKYTHADELKKLIPVWHNLEVPTTVIQGGNDWIADPTNIDFAKKHIKSKRAQYIFLYNAGHMITYTHLSMIKEMLLKNRLFQDKISSVDTHTNEGQLGN</sequence>
<name>A0A5R9L2P5_9BACT</name>
<dbReference type="OrthoDB" id="1224630at2"/>
<dbReference type="PRINTS" id="PR00111">
    <property type="entry name" value="ABHYDROLASE"/>
</dbReference>
<dbReference type="InterPro" id="IPR000073">
    <property type="entry name" value="AB_hydrolase_1"/>
</dbReference>
<dbReference type="AlphaFoldDB" id="A0A5R9L2P5"/>
<dbReference type="PROSITE" id="PS51257">
    <property type="entry name" value="PROKAR_LIPOPROTEIN"/>
    <property type="match status" value="1"/>
</dbReference>